<keyword evidence="3" id="KW-1185">Reference proteome</keyword>
<dbReference type="EMBL" id="JACXXP010000008">
    <property type="protein sequence ID" value="MBD3904776.1"/>
    <property type="molecule type" value="Genomic_DNA"/>
</dbReference>
<dbReference type="Proteomes" id="UP000603715">
    <property type="component" value="Unassembled WGS sequence"/>
</dbReference>
<evidence type="ECO:0000313" key="2">
    <source>
        <dbReference type="EMBL" id="MCC9033665.1"/>
    </source>
</evidence>
<reference evidence="1" key="3">
    <citation type="submission" date="2024-05" db="EMBL/GenBank/DDBJ databases">
        <title>Description of novel Chryseobacterium sp. strain C-2.</title>
        <authorList>
            <person name="Saticioglu I.B."/>
        </authorList>
    </citation>
    <scope>NUCLEOTIDE SEQUENCE</scope>
    <source>
        <strain evidence="1">C-2</strain>
    </source>
</reference>
<dbReference type="RefSeq" id="WP_191179309.1">
    <property type="nucleotide sequence ID" value="NZ_JACXXP010000008.1"/>
</dbReference>
<evidence type="ECO:0000313" key="1">
    <source>
        <dbReference type="EMBL" id="MBD3904776.1"/>
    </source>
</evidence>
<evidence type="ECO:0000313" key="4">
    <source>
        <dbReference type="Proteomes" id="UP001107960"/>
    </source>
</evidence>
<evidence type="ECO:0000313" key="3">
    <source>
        <dbReference type="Proteomes" id="UP000603715"/>
    </source>
</evidence>
<accession>A0A9Q3UVA2</accession>
<reference evidence="2" key="1">
    <citation type="submission" date="2021-11" db="EMBL/GenBank/DDBJ databases">
        <title>Description of novel Chryseobacterium species.</title>
        <authorList>
            <person name="Saticioglu I.B."/>
            <person name="Ay H."/>
            <person name="Altun S."/>
            <person name="Duman M."/>
        </authorList>
    </citation>
    <scope>NUCLEOTIDE SEQUENCE</scope>
    <source>
        <strain evidence="2">C-39</strain>
    </source>
</reference>
<dbReference type="Proteomes" id="UP001107960">
    <property type="component" value="Unassembled WGS sequence"/>
</dbReference>
<protein>
    <submittedName>
        <fullName evidence="2">Uncharacterized protein</fullName>
    </submittedName>
</protein>
<proteinExistence type="predicted"/>
<sequence>MPFQSRRFLFTLFIVLFSCIYINAQKTESNVTMEIEQENSTSYSRILNMVVSVQNLNSTNFSGKIQFTYPKGFKVITGDEPLIELKPNEKKYLPIRIILPSDAKAGSSPIKVRLLDQFGNFITERIKEHIIEINNDLNLSLLTTSIYRSSSQEPLSIKVRVANTGNISQDITLVCKIPDPDNGNQFLEQQALIYVKKDSTFVFTYQPSKSLSRLSSFTINVSGFRNPDKEIFNTSTIFVQNISSVQKYQDPQFSNFSEDSKNQITTLYRRIGDNADMYQLTGSGGFNLPSGFLNMKGNIAFFSNQQQPLVTNTNITLEQGNNQYTIGNINKFLEMPLAGRGVEYSHTFKKNTKLEVGFIDQNFNLIERNTFFKNGYGFFTRGTMNINNSSKTVSAGYNYRYDPYEKTSHHILGTETHYTFDKIWMVNAKVNAGLSSYESQDLLKPSFSAESNYTGAFKDYNLNGIYFFSSGYYPGNRRGSVQLQQNISKSYKNYNYFGNITYSNFSPKYYFFDRPQASENVRIEMGTKFPNSKNFSFGLFYQFQNEKSNNYNNFFGNLNTNEFRELTAHRLVEQIAWSHTKTKQYASLTFDTGLAKYPLNDNLKFQMKLNANYTFKKFNINTVYQSGSYYLSEYALSHLNSNNTDYKKISVSLFYNSNFIKDKVNVSTGLSYIDDIIYGKSPSAFLNTKYTGKNFSAFLNSSWYNYSLGALANNILTFELGLTLNLKNPVLSPDKKAKIQVFTFYDENNNNIFDTGEKPANDYIININNTALKTTTDGIAMYKNVPFGKYKLKQHIQQGWYYDEYDFNVDSYTYLLNIPLHQNGTLLGNISFDYNAKTAVEFEPRAYSVAFKILKGNDVVQKLESDDQGKITSFLPTGSYTIFIDTSTLPPNTYCETQSFDINVKAGEMVVVPDFIIKVKEKKVNKKTFSN</sequence>
<dbReference type="EMBL" id="JAJJML010000001">
    <property type="protein sequence ID" value="MCC9033665.1"/>
    <property type="molecule type" value="Genomic_DNA"/>
</dbReference>
<organism evidence="2 4">
    <name type="scientific">Chryseobacterium muglaense</name>
    <dbReference type="NCBI Taxonomy" id="2893752"/>
    <lineage>
        <taxon>Bacteria</taxon>
        <taxon>Pseudomonadati</taxon>
        <taxon>Bacteroidota</taxon>
        <taxon>Flavobacteriia</taxon>
        <taxon>Flavobacteriales</taxon>
        <taxon>Weeksellaceae</taxon>
        <taxon>Chryseobacterium group</taxon>
        <taxon>Chryseobacterium</taxon>
    </lineage>
</organism>
<dbReference type="PROSITE" id="PS51257">
    <property type="entry name" value="PROKAR_LIPOPROTEIN"/>
    <property type="match status" value="1"/>
</dbReference>
<dbReference type="AlphaFoldDB" id="A0A9Q3UVA2"/>
<gene>
    <name evidence="1" type="ORF">IEW27_09240</name>
    <name evidence="2" type="ORF">LNP80_05250</name>
</gene>
<name>A0A9Q3UVA2_9FLAO</name>
<comment type="caution">
    <text evidence="2">The sequence shown here is derived from an EMBL/GenBank/DDBJ whole genome shotgun (WGS) entry which is preliminary data.</text>
</comment>
<reference evidence="3" key="2">
    <citation type="submission" date="2023-07" db="EMBL/GenBank/DDBJ databases">
        <title>Description of novel Chryseobacterium sp. strain C-2.</title>
        <authorList>
            <person name="Saticioglu I.B."/>
        </authorList>
    </citation>
    <scope>NUCLEOTIDE SEQUENCE [LARGE SCALE GENOMIC DNA]</scope>
    <source>
        <strain evidence="3">C-2</strain>
    </source>
</reference>